<feature type="transmembrane region" description="Helical" evidence="2">
    <location>
        <begin position="137"/>
        <end position="160"/>
    </location>
</feature>
<protein>
    <recommendedName>
        <fullName evidence="6">EGF-like domain-containing protein</fullName>
    </recommendedName>
</protein>
<keyword evidence="2" id="KW-0812">Transmembrane</keyword>
<evidence type="ECO:0000256" key="2">
    <source>
        <dbReference type="SAM" id="Phobius"/>
    </source>
</evidence>
<feature type="region of interest" description="Disordered" evidence="1">
    <location>
        <begin position="363"/>
        <end position="386"/>
    </location>
</feature>
<dbReference type="OrthoDB" id="191316at2759"/>
<evidence type="ECO:0008006" key="6">
    <source>
        <dbReference type="Google" id="ProtNLM"/>
    </source>
</evidence>
<feature type="transmembrane region" description="Helical" evidence="2">
    <location>
        <begin position="301"/>
        <end position="321"/>
    </location>
</feature>
<name>A0A9W7ER59_9STRA</name>
<feature type="transmembrane region" description="Helical" evidence="2">
    <location>
        <begin position="219"/>
        <end position="239"/>
    </location>
</feature>
<organism evidence="4 5">
    <name type="scientific">Triparma strigata</name>
    <dbReference type="NCBI Taxonomy" id="1606541"/>
    <lineage>
        <taxon>Eukaryota</taxon>
        <taxon>Sar</taxon>
        <taxon>Stramenopiles</taxon>
        <taxon>Ochrophyta</taxon>
        <taxon>Bolidophyceae</taxon>
        <taxon>Parmales</taxon>
        <taxon>Triparmaceae</taxon>
        <taxon>Triparma</taxon>
    </lineage>
</organism>
<dbReference type="EMBL" id="BRXY01000344">
    <property type="protein sequence ID" value="GMH88533.1"/>
    <property type="molecule type" value="Genomic_DNA"/>
</dbReference>
<feature type="chain" id="PRO_5040992532" description="EGF-like domain-containing protein" evidence="3">
    <location>
        <begin position="22"/>
        <end position="386"/>
    </location>
</feature>
<keyword evidence="2" id="KW-0472">Membrane</keyword>
<evidence type="ECO:0000313" key="4">
    <source>
        <dbReference type="EMBL" id="GMH88533.1"/>
    </source>
</evidence>
<gene>
    <name evidence="4" type="ORF">TrST_g11185</name>
</gene>
<feature type="transmembrane region" description="Helical" evidence="2">
    <location>
        <begin position="172"/>
        <end position="198"/>
    </location>
</feature>
<keyword evidence="2" id="KW-1133">Transmembrane helix</keyword>
<proteinExistence type="predicted"/>
<evidence type="ECO:0000313" key="5">
    <source>
        <dbReference type="Proteomes" id="UP001165085"/>
    </source>
</evidence>
<comment type="caution">
    <text evidence="4">The sequence shown here is derived from an EMBL/GenBank/DDBJ whole genome shotgun (WGS) entry which is preliminary data.</text>
</comment>
<keyword evidence="5" id="KW-1185">Reference proteome</keyword>
<feature type="transmembrane region" description="Helical" evidence="2">
    <location>
        <begin position="245"/>
        <end position="263"/>
    </location>
</feature>
<dbReference type="AlphaFoldDB" id="A0A9W7ER59"/>
<keyword evidence="3" id="KW-0732">Signal</keyword>
<evidence type="ECO:0000256" key="3">
    <source>
        <dbReference type="SAM" id="SignalP"/>
    </source>
</evidence>
<feature type="transmembrane region" description="Helical" evidence="2">
    <location>
        <begin position="94"/>
        <end position="116"/>
    </location>
</feature>
<feature type="compositionally biased region" description="Low complexity" evidence="1">
    <location>
        <begin position="368"/>
        <end position="386"/>
    </location>
</feature>
<feature type="signal peptide" evidence="3">
    <location>
        <begin position="1"/>
        <end position="21"/>
    </location>
</feature>
<reference evidence="5" key="1">
    <citation type="journal article" date="2023" name="Commun. Biol.">
        <title>Genome analysis of Parmales, the sister group of diatoms, reveals the evolutionary specialization of diatoms from phago-mixotrophs to photoautotrophs.</title>
        <authorList>
            <person name="Ban H."/>
            <person name="Sato S."/>
            <person name="Yoshikawa S."/>
            <person name="Yamada K."/>
            <person name="Nakamura Y."/>
            <person name="Ichinomiya M."/>
            <person name="Sato N."/>
            <person name="Blanc-Mathieu R."/>
            <person name="Endo H."/>
            <person name="Kuwata A."/>
            <person name="Ogata H."/>
        </authorList>
    </citation>
    <scope>NUCLEOTIDE SEQUENCE [LARGE SCALE GENOMIC DNA]</scope>
    <source>
        <strain evidence="5">NIES 3701</strain>
    </source>
</reference>
<evidence type="ECO:0000256" key="1">
    <source>
        <dbReference type="SAM" id="MobiDB-lite"/>
    </source>
</evidence>
<feature type="transmembrane region" description="Helical" evidence="2">
    <location>
        <begin position="333"/>
        <end position="353"/>
    </location>
</feature>
<sequence length="386" mass="41908">MHSAANFLLLFSFLLPTFSTAARPAFSEKNATTWRSQFACETKEHCPTYFDCYNPETEILAEGSPLSDGVGGVCECYWVPGKGGDDCTERGGNASITMIVFVGYFFMASECARQCFMIMFRLKQLDSLDFSKPGTKTLCFVMPTAIALAIYMLCLLLNNLNLDESGFITDKLRLLIVAVMIVFLQLSNLQIASTWISIGGSGGKKNVQFKDYPPNIKTALWACTFLKYLSVIVVIGSVALGKIQIIRLFTFLQFIAVAIFYYFGANKLASMLTPARASSDDDEGYAKKCEPATKIKSAGHICCLFAILYLLFAGASSGFLVSMEEGKGQIGTYLFMCSMLCAGGLMFTFVGYCRFGVKKTLARGGKSGTTKVTPTTTSSSGASSVG</sequence>
<accession>A0A9W7ER59</accession>
<dbReference type="Proteomes" id="UP001165085">
    <property type="component" value="Unassembled WGS sequence"/>
</dbReference>